<evidence type="ECO:0000259" key="2">
    <source>
        <dbReference type="PROSITE" id="PS50076"/>
    </source>
</evidence>
<gene>
    <name evidence="3" type="ORF">PS2015_2845</name>
</gene>
<dbReference type="KEGG" id="pspi:PS2015_2845"/>
<dbReference type="CDD" id="cd07316">
    <property type="entry name" value="terB_like_DjlA"/>
    <property type="match status" value="1"/>
</dbReference>
<dbReference type="SMART" id="SM00271">
    <property type="entry name" value="DnaJ"/>
    <property type="match status" value="1"/>
</dbReference>
<protein>
    <submittedName>
        <fullName evidence="3">Molecular chaperone DnaJ</fullName>
    </submittedName>
</protein>
<dbReference type="Pfam" id="PF05099">
    <property type="entry name" value="TerB"/>
    <property type="match status" value="1"/>
</dbReference>
<proteinExistence type="predicted"/>
<dbReference type="InterPro" id="IPR050817">
    <property type="entry name" value="DjlA_DnaK_co-chaperone"/>
</dbReference>
<dbReference type="Gene3D" id="1.10.3680.10">
    <property type="entry name" value="TerB-like"/>
    <property type="match status" value="1"/>
</dbReference>
<evidence type="ECO:0000256" key="1">
    <source>
        <dbReference type="ARBA" id="ARBA00023186"/>
    </source>
</evidence>
<dbReference type="AlphaFoldDB" id="A0A0S2KH78"/>
<dbReference type="OrthoDB" id="9782583at2"/>
<dbReference type="SUPFAM" id="SSF158682">
    <property type="entry name" value="TerB-like"/>
    <property type="match status" value="1"/>
</dbReference>
<dbReference type="InterPro" id="IPR029024">
    <property type="entry name" value="TerB-like"/>
</dbReference>
<evidence type="ECO:0000313" key="4">
    <source>
        <dbReference type="Proteomes" id="UP000065641"/>
    </source>
</evidence>
<evidence type="ECO:0000313" key="3">
    <source>
        <dbReference type="EMBL" id="ALO47475.1"/>
    </source>
</evidence>
<dbReference type="PANTHER" id="PTHR24074">
    <property type="entry name" value="CO-CHAPERONE PROTEIN DJLA"/>
    <property type="match status" value="1"/>
</dbReference>
<accession>A0A0S2KH78</accession>
<dbReference type="CDD" id="cd06257">
    <property type="entry name" value="DnaJ"/>
    <property type="match status" value="1"/>
</dbReference>
<feature type="domain" description="J" evidence="2">
    <location>
        <begin position="189"/>
        <end position="253"/>
    </location>
</feature>
<dbReference type="PROSITE" id="PS50076">
    <property type="entry name" value="DNAJ_2"/>
    <property type="match status" value="1"/>
</dbReference>
<name>A0A0S2KH78_9GAMM</name>
<dbReference type="PRINTS" id="PR00625">
    <property type="entry name" value="JDOMAIN"/>
</dbReference>
<dbReference type="Pfam" id="PF00226">
    <property type="entry name" value="DnaJ"/>
    <property type="match status" value="1"/>
</dbReference>
<dbReference type="Gene3D" id="1.10.287.110">
    <property type="entry name" value="DnaJ domain"/>
    <property type="match status" value="1"/>
</dbReference>
<reference evidence="3 4" key="1">
    <citation type="submission" date="2015-11" db="EMBL/GenBank/DDBJ databases">
        <authorList>
            <person name="Zhang Y."/>
            <person name="Guo Z."/>
        </authorList>
    </citation>
    <scope>NUCLEOTIDE SEQUENCE [LARGE SCALE GENOMIC DNA]</scope>
    <source>
        <strain evidence="3 4">KCTC 32221</strain>
    </source>
</reference>
<sequence>MLTTALIGAFVGLLFGGPVGLVFGAVIALLVRAWLQQNAGPRLREMQSSYLDAMFAVMGALCKADGVVTSNEVKAAENVFTQLRLSAEQRKAAIAAFNRGKQDGFDLDAELQSFRRNSRGHPALLRMFLQVQISAVAADGQIHPAEHAMLLRIARGLGLPESQVDQLESMLRMGQGGASAPSSAQKLADAYQVLGVSAQDSDAVIKRAYRKLMNENHPDKLASQGLPDSMRELAEKKARDITNAYDIVRESRRASA</sequence>
<keyword evidence="1" id="KW-0143">Chaperone</keyword>
<dbReference type="InterPro" id="IPR001623">
    <property type="entry name" value="DnaJ_domain"/>
</dbReference>
<dbReference type="EMBL" id="CP013189">
    <property type="protein sequence ID" value="ALO47475.1"/>
    <property type="molecule type" value="Genomic_DNA"/>
</dbReference>
<organism evidence="3 4">
    <name type="scientific">Pseudohongiella spirulinae</name>
    <dbReference type="NCBI Taxonomy" id="1249552"/>
    <lineage>
        <taxon>Bacteria</taxon>
        <taxon>Pseudomonadati</taxon>
        <taxon>Pseudomonadota</taxon>
        <taxon>Gammaproteobacteria</taxon>
        <taxon>Pseudomonadales</taxon>
        <taxon>Pseudohongiellaceae</taxon>
        <taxon>Pseudohongiella</taxon>
    </lineage>
</organism>
<dbReference type="InterPro" id="IPR007791">
    <property type="entry name" value="DjlA_N"/>
</dbReference>
<dbReference type="STRING" id="1249552.PS2015_2845"/>
<dbReference type="RefSeq" id="WP_058022863.1">
    <property type="nucleotide sequence ID" value="NZ_CP013189.1"/>
</dbReference>
<keyword evidence="4" id="KW-1185">Reference proteome</keyword>
<dbReference type="Proteomes" id="UP000065641">
    <property type="component" value="Chromosome"/>
</dbReference>
<dbReference type="NCBIfam" id="NF006948">
    <property type="entry name" value="PRK09430.1"/>
    <property type="match status" value="1"/>
</dbReference>
<dbReference type="PATRIC" id="fig|1249552.3.peg.2872"/>
<dbReference type="InterPro" id="IPR036869">
    <property type="entry name" value="J_dom_sf"/>
</dbReference>
<dbReference type="SUPFAM" id="SSF46565">
    <property type="entry name" value="Chaperone J-domain"/>
    <property type="match status" value="1"/>
</dbReference>